<organism evidence="1">
    <name type="scientific">Arundo donax</name>
    <name type="common">Giant reed</name>
    <name type="synonym">Donax arundinaceus</name>
    <dbReference type="NCBI Taxonomy" id="35708"/>
    <lineage>
        <taxon>Eukaryota</taxon>
        <taxon>Viridiplantae</taxon>
        <taxon>Streptophyta</taxon>
        <taxon>Embryophyta</taxon>
        <taxon>Tracheophyta</taxon>
        <taxon>Spermatophyta</taxon>
        <taxon>Magnoliopsida</taxon>
        <taxon>Liliopsida</taxon>
        <taxon>Poales</taxon>
        <taxon>Poaceae</taxon>
        <taxon>PACMAD clade</taxon>
        <taxon>Arundinoideae</taxon>
        <taxon>Arundineae</taxon>
        <taxon>Arundo</taxon>
    </lineage>
</organism>
<accession>A0A0A9FAF4</accession>
<name>A0A0A9FAF4_ARUDO</name>
<sequence length="34" mass="3891">MRQAAPAPARSLTAPHRCTSLWSTTWPSRRQRRG</sequence>
<dbReference type="AlphaFoldDB" id="A0A0A9FAF4"/>
<reference evidence="1" key="1">
    <citation type="submission" date="2014-09" db="EMBL/GenBank/DDBJ databases">
        <authorList>
            <person name="Magalhaes I.L.F."/>
            <person name="Oliveira U."/>
            <person name="Santos F.R."/>
            <person name="Vidigal T.H.D.A."/>
            <person name="Brescovit A.D."/>
            <person name="Santos A.J."/>
        </authorList>
    </citation>
    <scope>NUCLEOTIDE SEQUENCE</scope>
    <source>
        <tissue evidence="1">Shoot tissue taken approximately 20 cm above the soil surface</tissue>
    </source>
</reference>
<evidence type="ECO:0000313" key="1">
    <source>
        <dbReference type="EMBL" id="JAE07091.1"/>
    </source>
</evidence>
<reference evidence="1" key="2">
    <citation type="journal article" date="2015" name="Data Brief">
        <title>Shoot transcriptome of the giant reed, Arundo donax.</title>
        <authorList>
            <person name="Barrero R.A."/>
            <person name="Guerrero F.D."/>
            <person name="Moolhuijzen P."/>
            <person name="Goolsby J.A."/>
            <person name="Tidwell J."/>
            <person name="Bellgard S.E."/>
            <person name="Bellgard M.I."/>
        </authorList>
    </citation>
    <scope>NUCLEOTIDE SEQUENCE</scope>
    <source>
        <tissue evidence="1">Shoot tissue taken approximately 20 cm above the soil surface</tissue>
    </source>
</reference>
<proteinExistence type="predicted"/>
<dbReference type="EMBL" id="GBRH01190805">
    <property type="protein sequence ID" value="JAE07091.1"/>
    <property type="molecule type" value="Transcribed_RNA"/>
</dbReference>
<protein>
    <submittedName>
        <fullName evidence="1">Uncharacterized protein</fullName>
    </submittedName>
</protein>